<dbReference type="AlphaFoldDB" id="A0AAV5VY88"/>
<reference evidence="1" key="1">
    <citation type="submission" date="2023-10" db="EMBL/GenBank/DDBJ databases">
        <title>Genome assembly of Pristionchus species.</title>
        <authorList>
            <person name="Yoshida K."/>
            <person name="Sommer R.J."/>
        </authorList>
    </citation>
    <scope>NUCLEOTIDE SEQUENCE</scope>
    <source>
        <strain evidence="1">RS5133</strain>
    </source>
</reference>
<keyword evidence="2" id="KW-1185">Reference proteome</keyword>
<dbReference type="Proteomes" id="UP001432322">
    <property type="component" value="Unassembled WGS sequence"/>
</dbReference>
<evidence type="ECO:0000313" key="2">
    <source>
        <dbReference type="Proteomes" id="UP001432322"/>
    </source>
</evidence>
<comment type="caution">
    <text evidence="1">The sequence shown here is derived from an EMBL/GenBank/DDBJ whole genome shotgun (WGS) entry which is preliminary data.</text>
</comment>
<dbReference type="EMBL" id="BTSY01000004">
    <property type="protein sequence ID" value="GMT23481.1"/>
    <property type="molecule type" value="Genomic_DNA"/>
</dbReference>
<protein>
    <submittedName>
        <fullName evidence="1">Uncharacterized protein</fullName>
    </submittedName>
</protein>
<accession>A0AAV5VY88</accession>
<sequence>MANNSIRVGFVSFYFPNLFQNQWTKKLSGIYSDIWNDFAQITSSHIDYCARNDYGGYLPESCGVYAGMLGDIQTGDLIGRVDAYSSQPERIPYFRVSREVDYTTESFYESHSLTFWPYITQFVIFDHWTYLSSDICHDDYPSNHVHNNPSSINQTLTMDEFFRSSILSRFLLCSQDYLRCSIQCNNSTSNSEC</sequence>
<evidence type="ECO:0000313" key="1">
    <source>
        <dbReference type="EMBL" id="GMT23481.1"/>
    </source>
</evidence>
<gene>
    <name evidence="1" type="ORF">PFISCL1PPCAC_14778</name>
</gene>
<organism evidence="1 2">
    <name type="scientific">Pristionchus fissidentatus</name>
    <dbReference type="NCBI Taxonomy" id="1538716"/>
    <lineage>
        <taxon>Eukaryota</taxon>
        <taxon>Metazoa</taxon>
        <taxon>Ecdysozoa</taxon>
        <taxon>Nematoda</taxon>
        <taxon>Chromadorea</taxon>
        <taxon>Rhabditida</taxon>
        <taxon>Rhabditina</taxon>
        <taxon>Diplogasteromorpha</taxon>
        <taxon>Diplogasteroidea</taxon>
        <taxon>Neodiplogasteridae</taxon>
        <taxon>Pristionchus</taxon>
    </lineage>
</organism>
<name>A0AAV5VY88_9BILA</name>
<proteinExistence type="predicted"/>